<sequence length="50" mass="6285">MTVTTWIWIWICIIIFVLELIFIYFVVHKSYRYKHTIDPIDDHIEEMNRE</sequence>
<feature type="transmembrane region" description="Helical" evidence="1">
    <location>
        <begin position="6"/>
        <end position="27"/>
    </location>
</feature>
<dbReference type="EMBL" id="JBEPME010000002">
    <property type="protein sequence ID" value="MET3657106.1"/>
    <property type="molecule type" value="Genomic_DNA"/>
</dbReference>
<reference evidence="2 3" key="1">
    <citation type="submission" date="2024-06" db="EMBL/GenBank/DDBJ databases">
        <title>Sorghum-associated microbial communities from plants grown in Nebraska, USA.</title>
        <authorList>
            <person name="Schachtman D."/>
        </authorList>
    </citation>
    <scope>NUCLEOTIDE SEQUENCE [LARGE SCALE GENOMIC DNA]</scope>
    <source>
        <strain evidence="2 3">1288</strain>
    </source>
</reference>
<proteinExistence type="predicted"/>
<protein>
    <submittedName>
        <fullName evidence="2">Membrane protein YdbS with pleckstrin-like domain</fullName>
    </submittedName>
</protein>
<accession>A0ABV2K7P2</accession>
<comment type="caution">
    <text evidence="2">The sequence shown here is derived from an EMBL/GenBank/DDBJ whole genome shotgun (WGS) entry which is preliminary data.</text>
</comment>
<dbReference type="RefSeq" id="WP_338656573.1">
    <property type="nucleotide sequence ID" value="NZ_CP146246.1"/>
</dbReference>
<name>A0ABV2K7P2_SPOPS</name>
<keyword evidence="3" id="KW-1185">Reference proteome</keyword>
<evidence type="ECO:0000313" key="2">
    <source>
        <dbReference type="EMBL" id="MET3657106.1"/>
    </source>
</evidence>
<keyword evidence="1" id="KW-0472">Membrane</keyword>
<keyword evidence="1" id="KW-1133">Transmembrane helix</keyword>
<evidence type="ECO:0000256" key="1">
    <source>
        <dbReference type="SAM" id="Phobius"/>
    </source>
</evidence>
<organism evidence="2 3">
    <name type="scientific">Sporosarcina psychrophila</name>
    <name type="common">Bacillus psychrophilus</name>
    <dbReference type="NCBI Taxonomy" id="1476"/>
    <lineage>
        <taxon>Bacteria</taxon>
        <taxon>Bacillati</taxon>
        <taxon>Bacillota</taxon>
        <taxon>Bacilli</taxon>
        <taxon>Bacillales</taxon>
        <taxon>Caryophanaceae</taxon>
        <taxon>Sporosarcina</taxon>
    </lineage>
</organism>
<evidence type="ECO:0000313" key="3">
    <source>
        <dbReference type="Proteomes" id="UP001549104"/>
    </source>
</evidence>
<dbReference type="Proteomes" id="UP001549104">
    <property type="component" value="Unassembled WGS sequence"/>
</dbReference>
<keyword evidence="1" id="KW-0812">Transmembrane</keyword>
<gene>
    <name evidence="2" type="ORF">ABIC55_002193</name>
</gene>